<feature type="transmembrane region" description="Helical" evidence="1">
    <location>
        <begin position="36"/>
        <end position="55"/>
    </location>
</feature>
<comment type="caution">
    <text evidence="2">The sequence shown here is derived from an EMBL/GenBank/DDBJ whole genome shotgun (WGS) entry which is preliminary data.</text>
</comment>
<name>A0A0F9IPZ8_9ZZZZ</name>
<proteinExistence type="predicted"/>
<evidence type="ECO:0000313" key="2">
    <source>
        <dbReference type="EMBL" id="KKL95790.1"/>
    </source>
</evidence>
<keyword evidence="1" id="KW-1133">Transmembrane helix</keyword>
<keyword evidence="1" id="KW-0472">Membrane</keyword>
<evidence type="ECO:0000256" key="1">
    <source>
        <dbReference type="SAM" id="Phobius"/>
    </source>
</evidence>
<gene>
    <name evidence="2" type="ORF">LCGC14_1851100</name>
</gene>
<protein>
    <submittedName>
        <fullName evidence="2">Uncharacterized protein</fullName>
    </submittedName>
</protein>
<dbReference type="EMBL" id="LAZR01018595">
    <property type="protein sequence ID" value="KKL95790.1"/>
    <property type="molecule type" value="Genomic_DNA"/>
</dbReference>
<accession>A0A0F9IPZ8</accession>
<dbReference type="AlphaFoldDB" id="A0A0F9IPZ8"/>
<sequence>MEKHADRFFEGLMYLGGGMAIVGGWVVLVGKMAEEFSWPGVAGVFVAQYLFGWLYQSTKEKKEKEV</sequence>
<feature type="transmembrane region" description="Helical" evidence="1">
    <location>
        <begin position="12"/>
        <end position="30"/>
    </location>
</feature>
<reference evidence="2" key="1">
    <citation type="journal article" date="2015" name="Nature">
        <title>Complex archaea that bridge the gap between prokaryotes and eukaryotes.</title>
        <authorList>
            <person name="Spang A."/>
            <person name="Saw J.H."/>
            <person name="Jorgensen S.L."/>
            <person name="Zaremba-Niedzwiedzka K."/>
            <person name="Martijn J."/>
            <person name="Lind A.E."/>
            <person name="van Eijk R."/>
            <person name="Schleper C."/>
            <person name="Guy L."/>
            <person name="Ettema T.J."/>
        </authorList>
    </citation>
    <scope>NUCLEOTIDE SEQUENCE</scope>
</reference>
<organism evidence="2">
    <name type="scientific">marine sediment metagenome</name>
    <dbReference type="NCBI Taxonomy" id="412755"/>
    <lineage>
        <taxon>unclassified sequences</taxon>
        <taxon>metagenomes</taxon>
        <taxon>ecological metagenomes</taxon>
    </lineage>
</organism>
<keyword evidence="1" id="KW-0812">Transmembrane</keyword>